<dbReference type="InterPro" id="IPR035985">
    <property type="entry name" value="Ubiquitin-activating_enz"/>
</dbReference>
<evidence type="ECO:0000256" key="8">
    <source>
        <dbReference type="ARBA" id="ARBA00066884"/>
    </source>
</evidence>
<comment type="caution">
    <text evidence="14">The sequence shown here is derived from an EMBL/GenBank/DDBJ whole genome shotgun (WGS) entry which is preliminary data.</text>
</comment>
<evidence type="ECO:0000256" key="11">
    <source>
        <dbReference type="ARBA" id="ARBA00075328"/>
    </source>
</evidence>
<dbReference type="PROSITE" id="PS50206">
    <property type="entry name" value="RHODANESE_3"/>
    <property type="match status" value="1"/>
</dbReference>
<dbReference type="PANTHER" id="PTHR10953:SF102">
    <property type="entry name" value="ADENYLYLTRANSFERASE AND SULFURTRANSFERASE MOCS3"/>
    <property type="match status" value="1"/>
</dbReference>
<evidence type="ECO:0000256" key="5">
    <source>
        <dbReference type="ARBA" id="ARBA00052218"/>
    </source>
</evidence>
<dbReference type="PANTHER" id="PTHR10953">
    <property type="entry name" value="UBIQUITIN-ACTIVATING ENZYME E1"/>
    <property type="match status" value="1"/>
</dbReference>
<dbReference type="FunFam" id="3.40.50.720:FF:000033">
    <property type="entry name" value="Adenylyltransferase and sulfurtransferase MOCS3"/>
    <property type="match status" value="1"/>
</dbReference>
<feature type="domain" description="Rhodanese" evidence="13">
    <location>
        <begin position="273"/>
        <end position="357"/>
    </location>
</feature>
<organism evidence="14 15">
    <name type="scientific">Flavobacterium columnare</name>
    <dbReference type="NCBI Taxonomy" id="996"/>
    <lineage>
        <taxon>Bacteria</taxon>
        <taxon>Pseudomonadati</taxon>
        <taxon>Bacteroidota</taxon>
        <taxon>Flavobacteriia</taxon>
        <taxon>Flavobacteriales</taxon>
        <taxon>Flavobacteriaceae</taxon>
        <taxon>Flavobacterium</taxon>
    </lineage>
</organism>
<dbReference type="InterPro" id="IPR045886">
    <property type="entry name" value="ThiF/MoeB/HesA"/>
</dbReference>
<dbReference type="Gene3D" id="3.40.250.10">
    <property type="entry name" value="Rhodanese-like domain"/>
    <property type="match status" value="1"/>
</dbReference>
<dbReference type="Pfam" id="PF00581">
    <property type="entry name" value="Rhodanese"/>
    <property type="match status" value="1"/>
</dbReference>
<evidence type="ECO:0000256" key="1">
    <source>
        <dbReference type="ARBA" id="ARBA00009919"/>
    </source>
</evidence>
<dbReference type="AlphaFoldDB" id="A0A437U9H2"/>
<evidence type="ECO:0000256" key="3">
    <source>
        <dbReference type="ARBA" id="ARBA00022741"/>
    </source>
</evidence>
<protein>
    <recommendedName>
        <fullName evidence="9">Molybdopterin-synthase adenylyltransferase</fullName>
        <ecNumber evidence="8">2.7.7.80</ecNumber>
    </recommendedName>
    <alternativeName>
        <fullName evidence="12">MoaD protein adenylase</fullName>
    </alternativeName>
    <alternativeName>
        <fullName evidence="10">Molybdopterin-converting factor subunit 1 adenylase</fullName>
    </alternativeName>
    <alternativeName>
        <fullName evidence="11">Sulfur carrier protein MoaD adenylyltransferase</fullName>
    </alternativeName>
</protein>
<keyword evidence="3" id="KW-0547">Nucleotide-binding</keyword>
<dbReference type="EC" id="2.7.7.80" evidence="8"/>
<dbReference type="Pfam" id="PF00899">
    <property type="entry name" value="ThiF"/>
    <property type="match status" value="1"/>
</dbReference>
<sequence>MKVNTLKRYSRQIILEEIGAIGQQKLQSAKVLVIGAGGLGCPVLQNLAAVGIGTLGIIDGDVIDETNLHRQTLYTLNDCGKSKSVIAKKALKKQNSFTKIHTYTVFLDETNAYELIEQYDIVVDCTDEIKIRYLINDVCLITKKSFVYASIHKFQGQLSVFNYHNGPSYRCLFPEKENNKILNCEAAGVLGVLPNIMGTMQAAEVIKVILQIGTVVSGKVLLYDLLLQNTTEIEFLKNDKQIKIGYEKGLKLKETKKELLSDMNGVEFLQKCHTNQYKIIDLREIFEKPKLPFQHIESIPINELYKTCHSWDKNENIILICQSGIRSSEAKNKLKAIGFRNIGQLKNGINSILNLLENEYTES</sequence>
<keyword evidence="15" id="KW-1185">Reference proteome</keyword>
<dbReference type="GO" id="GO:0002143">
    <property type="term" value="P:tRNA wobble position uridine thiolation"/>
    <property type="evidence" value="ECO:0007669"/>
    <property type="project" value="TreeGrafter"/>
</dbReference>
<dbReference type="GO" id="GO:0005737">
    <property type="term" value="C:cytoplasm"/>
    <property type="evidence" value="ECO:0007669"/>
    <property type="project" value="TreeGrafter"/>
</dbReference>
<dbReference type="InterPro" id="IPR036873">
    <property type="entry name" value="Rhodanese-like_dom_sf"/>
</dbReference>
<evidence type="ECO:0000256" key="4">
    <source>
        <dbReference type="ARBA" id="ARBA00022840"/>
    </source>
</evidence>
<dbReference type="GO" id="GO:0005524">
    <property type="term" value="F:ATP binding"/>
    <property type="evidence" value="ECO:0007669"/>
    <property type="project" value="UniProtKB-KW"/>
</dbReference>
<dbReference type="GO" id="GO:0042292">
    <property type="term" value="F:URM1 activating enzyme activity"/>
    <property type="evidence" value="ECO:0007669"/>
    <property type="project" value="TreeGrafter"/>
</dbReference>
<gene>
    <name evidence="14" type="ORF">EH230_04405</name>
</gene>
<comment type="similarity">
    <text evidence="1">Belongs to the HesA/MoeB/ThiF family.</text>
</comment>
<dbReference type="CDD" id="cd00757">
    <property type="entry name" value="ThiF_MoeB_HesA_family"/>
    <property type="match status" value="1"/>
</dbReference>
<evidence type="ECO:0000256" key="2">
    <source>
        <dbReference type="ARBA" id="ARBA00022679"/>
    </source>
</evidence>
<evidence type="ECO:0000256" key="6">
    <source>
        <dbReference type="ARBA" id="ARBA00055169"/>
    </source>
</evidence>
<dbReference type="GO" id="GO:0004792">
    <property type="term" value="F:thiosulfate-cyanide sulfurtransferase activity"/>
    <property type="evidence" value="ECO:0007669"/>
    <property type="project" value="TreeGrafter"/>
</dbReference>
<keyword evidence="2" id="KW-0808">Transferase</keyword>
<dbReference type="GO" id="GO:0032447">
    <property type="term" value="P:protein urmylation"/>
    <property type="evidence" value="ECO:0007669"/>
    <property type="project" value="TreeGrafter"/>
</dbReference>
<dbReference type="CDD" id="cd00158">
    <property type="entry name" value="RHOD"/>
    <property type="match status" value="1"/>
</dbReference>
<comment type="catalytic activity">
    <reaction evidence="5">
        <text>[molybdopterin-synthase sulfur-carrier protein]-C-terminal Gly-Gly + ATP + H(+) = [molybdopterin-synthase sulfur-carrier protein]-C-terminal Gly-Gly-AMP + diphosphate</text>
        <dbReference type="Rhea" id="RHEA:43616"/>
        <dbReference type="Rhea" id="RHEA-COMP:12159"/>
        <dbReference type="Rhea" id="RHEA-COMP:12202"/>
        <dbReference type="ChEBI" id="CHEBI:15378"/>
        <dbReference type="ChEBI" id="CHEBI:30616"/>
        <dbReference type="ChEBI" id="CHEBI:33019"/>
        <dbReference type="ChEBI" id="CHEBI:90618"/>
        <dbReference type="ChEBI" id="CHEBI:90778"/>
        <dbReference type="EC" id="2.7.7.80"/>
    </reaction>
</comment>
<dbReference type="EMBL" id="RQSM01000003">
    <property type="protein sequence ID" value="RVU90198.1"/>
    <property type="molecule type" value="Genomic_DNA"/>
</dbReference>
<evidence type="ECO:0000256" key="9">
    <source>
        <dbReference type="ARBA" id="ARBA00073635"/>
    </source>
</evidence>
<evidence type="ECO:0000256" key="10">
    <source>
        <dbReference type="ARBA" id="ARBA00075110"/>
    </source>
</evidence>
<proteinExistence type="inferred from homology"/>
<dbReference type="Proteomes" id="UP000288951">
    <property type="component" value="Unassembled WGS sequence"/>
</dbReference>
<dbReference type="OrthoDB" id="9804286at2"/>
<reference evidence="14" key="1">
    <citation type="submission" date="2018-12" db="EMBL/GenBank/DDBJ databases">
        <title>Draft genome sequence of Flaovobacterium columnare ARS1 isolated from channel catfish in Alabama.</title>
        <authorList>
            <person name="Cai W."/>
            <person name="Arias C."/>
        </authorList>
    </citation>
    <scope>NUCLEOTIDE SEQUENCE [LARGE SCALE GENOMIC DNA]</scope>
    <source>
        <strain evidence="14">ARS1</strain>
    </source>
</reference>
<evidence type="ECO:0000256" key="7">
    <source>
        <dbReference type="ARBA" id="ARBA00063809"/>
    </source>
</evidence>
<comment type="function">
    <text evidence="6">Catalyzes the adenylation by ATP of the carboxyl group of the C-terminal glycine of sulfur carrier protein MoaD.</text>
</comment>
<dbReference type="RefSeq" id="WP_127823076.1">
    <property type="nucleotide sequence ID" value="NZ_RQSM01000003.1"/>
</dbReference>
<accession>A0A437U9H2</accession>
<name>A0A437U9H2_9FLAO</name>
<dbReference type="Gene3D" id="3.40.50.720">
    <property type="entry name" value="NAD(P)-binding Rossmann-like Domain"/>
    <property type="match status" value="1"/>
</dbReference>
<evidence type="ECO:0000313" key="15">
    <source>
        <dbReference type="Proteomes" id="UP000288951"/>
    </source>
</evidence>
<evidence type="ECO:0000313" key="14">
    <source>
        <dbReference type="EMBL" id="RVU90198.1"/>
    </source>
</evidence>
<dbReference type="InterPro" id="IPR001763">
    <property type="entry name" value="Rhodanese-like_dom"/>
</dbReference>
<comment type="subunit">
    <text evidence="7">Homodimer. Forms a stable heterotetrameric complex of 2 MoeB and 2 MoaD during adenylation of MoaD.</text>
</comment>
<dbReference type="GO" id="GO:0061605">
    <property type="term" value="F:molybdopterin-synthase adenylyltransferase activity"/>
    <property type="evidence" value="ECO:0007669"/>
    <property type="project" value="UniProtKB-EC"/>
</dbReference>
<evidence type="ECO:0000259" key="13">
    <source>
        <dbReference type="PROSITE" id="PS50206"/>
    </source>
</evidence>
<dbReference type="SUPFAM" id="SSF69572">
    <property type="entry name" value="Activating enzymes of the ubiquitin-like proteins"/>
    <property type="match status" value="1"/>
</dbReference>
<dbReference type="InterPro" id="IPR000594">
    <property type="entry name" value="ThiF_NAD_FAD-bd"/>
</dbReference>
<keyword evidence="4" id="KW-0067">ATP-binding</keyword>
<evidence type="ECO:0000256" key="12">
    <source>
        <dbReference type="ARBA" id="ARBA00078531"/>
    </source>
</evidence>